<reference evidence="14 15" key="1">
    <citation type="submission" date="2016-11" db="EMBL/GenBank/DDBJ databases">
        <title>The macronuclear genome of Stentor coeruleus: a giant cell with tiny introns.</title>
        <authorList>
            <person name="Slabodnick M."/>
            <person name="Ruby J.G."/>
            <person name="Reiff S.B."/>
            <person name="Swart E.C."/>
            <person name="Gosai S."/>
            <person name="Prabakaran S."/>
            <person name="Witkowska E."/>
            <person name="Larue G.E."/>
            <person name="Fisher S."/>
            <person name="Freeman R.M."/>
            <person name="Gunawardena J."/>
            <person name="Chu W."/>
            <person name="Stover N.A."/>
            <person name="Gregory B.D."/>
            <person name="Nowacki M."/>
            <person name="Derisi J."/>
            <person name="Roy S.W."/>
            <person name="Marshall W.F."/>
            <person name="Sood P."/>
        </authorList>
    </citation>
    <scope>NUCLEOTIDE SEQUENCE [LARGE SCALE GENOMIC DNA]</scope>
    <source>
        <strain evidence="14">WM001</strain>
    </source>
</reference>
<dbReference type="OrthoDB" id="412381at2759"/>
<evidence type="ECO:0000256" key="9">
    <source>
        <dbReference type="ARBA" id="ARBA00023136"/>
    </source>
</evidence>
<dbReference type="CDD" id="cd16495">
    <property type="entry name" value="RING_CH-C4HC3_MARCH"/>
    <property type="match status" value="1"/>
</dbReference>
<keyword evidence="6" id="KW-0833">Ubl conjugation pathway</keyword>
<name>A0A1R2C9X8_9CILI</name>
<feature type="domain" description="RING-CH-type" evidence="13">
    <location>
        <begin position="21"/>
        <end position="86"/>
    </location>
</feature>
<keyword evidence="4" id="KW-0479">Metal-binding</keyword>
<keyword evidence="5 10" id="KW-0863">Zinc-finger</keyword>
<feature type="transmembrane region" description="Helical" evidence="11">
    <location>
        <begin position="142"/>
        <end position="163"/>
    </location>
</feature>
<evidence type="ECO:0000256" key="10">
    <source>
        <dbReference type="PROSITE-ProRule" id="PRU00175"/>
    </source>
</evidence>
<keyword evidence="9 11" id="KW-0472">Membrane</keyword>
<dbReference type="SUPFAM" id="SSF57850">
    <property type="entry name" value="RING/U-box"/>
    <property type="match status" value="1"/>
</dbReference>
<evidence type="ECO:0000256" key="6">
    <source>
        <dbReference type="ARBA" id="ARBA00022786"/>
    </source>
</evidence>
<dbReference type="PROSITE" id="PS50089">
    <property type="entry name" value="ZF_RING_2"/>
    <property type="match status" value="1"/>
</dbReference>
<evidence type="ECO:0000259" key="13">
    <source>
        <dbReference type="PROSITE" id="PS51292"/>
    </source>
</evidence>
<evidence type="ECO:0000256" key="8">
    <source>
        <dbReference type="ARBA" id="ARBA00022989"/>
    </source>
</evidence>
<dbReference type="GO" id="GO:0016740">
    <property type="term" value="F:transferase activity"/>
    <property type="evidence" value="ECO:0007669"/>
    <property type="project" value="UniProtKB-KW"/>
</dbReference>
<evidence type="ECO:0000256" key="2">
    <source>
        <dbReference type="ARBA" id="ARBA00022679"/>
    </source>
</evidence>
<keyword evidence="3 11" id="KW-0812">Transmembrane</keyword>
<protein>
    <submittedName>
        <fullName evidence="14">Uncharacterized protein</fullName>
    </submittedName>
</protein>
<dbReference type="PROSITE" id="PS51292">
    <property type="entry name" value="ZF_RING_CH"/>
    <property type="match status" value="1"/>
</dbReference>
<accession>A0A1R2C9X8</accession>
<dbReference type="Pfam" id="PF12906">
    <property type="entry name" value="RINGv"/>
    <property type="match status" value="1"/>
</dbReference>
<comment type="caution">
    <text evidence="14">The sequence shown here is derived from an EMBL/GenBank/DDBJ whole genome shotgun (WGS) entry which is preliminary data.</text>
</comment>
<organism evidence="14 15">
    <name type="scientific">Stentor coeruleus</name>
    <dbReference type="NCBI Taxonomy" id="5963"/>
    <lineage>
        <taxon>Eukaryota</taxon>
        <taxon>Sar</taxon>
        <taxon>Alveolata</taxon>
        <taxon>Ciliophora</taxon>
        <taxon>Postciliodesmatophora</taxon>
        <taxon>Heterotrichea</taxon>
        <taxon>Heterotrichida</taxon>
        <taxon>Stentoridae</taxon>
        <taxon>Stentor</taxon>
    </lineage>
</organism>
<keyword evidence="8 11" id="KW-1133">Transmembrane helix</keyword>
<keyword evidence="15" id="KW-1185">Reference proteome</keyword>
<dbReference type="Gene3D" id="3.30.40.10">
    <property type="entry name" value="Zinc/RING finger domain, C3HC4 (zinc finger)"/>
    <property type="match status" value="1"/>
</dbReference>
<dbReference type="PANTHER" id="PTHR46065">
    <property type="entry name" value="E3 UBIQUITIN-PROTEIN LIGASE MARCH 2/3 FAMILY MEMBER"/>
    <property type="match status" value="1"/>
</dbReference>
<dbReference type="GO" id="GO:0016020">
    <property type="term" value="C:membrane"/>
    <property type="evidence" value="ECO:0007669"/>
    <property type="project" value="UniProtKB-SubCell"/>
</dbReference>
<sequence>MELNPCSDSDIPKDYPEIIIGEAVDDRICRICFDPQLENNPIISPCRCNGTMKYIHEECLKAWILSQNREIKGISCDICKTLLIMDFSYKTVISCRNFAEECLKIFVYPFIIFLVSFVLSVVILYSIEGVLNDTLSLSEKIYLSIIILTCLTMLITLFVIFVNSIKEGCFTKKIISWKIKSNVYHPAEDTNITMINEIYSKEMQSPATAAELIPYGGPQFDLDQENENSEPCFNRNSAEENGRAIHLHEVIFDDKKNGYFSPRSHHNNKEIRV</sequence>
<dbReference type="PANTHER" id="PTHR46065:SF3">
    <property type="entry name" value="FI20425P1"/>
    <property type="match status" value="1"/>
</dbReference>
<evidence type="ECO:0000256" key="5">
    <source>
        <dbReference type="ARBA" id="ARBA00022771"/>
    </source>
</evidence>
<proteinExistence type="predicted"/>
<evidence type="ECO:0000256" key="4">
    <source>
        <dbReference type="ARBA" id="ARBA00022723"/>
    </source>
</evidence>
<dbReference type="EMBL" id="MPUH01000225">
    <property type="protein sequence ID" value="OMJ85802.1"/>
    <property type="molecule type" value="Genomic_DNA"/>
</dbReference>
<evidence type="ECO:0000259" key="12">
    <source>
        <dbReference type="PROSITE" id="PS50089"/>
    </source>
</evidence>
<dbReference type="InterPro" id="IPR013083">
    <property type="entry name" value="Znf_RING/FYVE/PHD"/>
</dbReference>
<comment type="subcellular location">
    <subcellularLocation>
        <location evidence="1">Membrane</location>
        <topology evidence="1">Multi-pass membrane protein</topology>
    </subcellularLocation>
</comment>
<feature type="domain" description="RING-type" evidence="12">
    <location>
        <begin position="29"/>
        <end position="80"/>
    </location>
</feature>
<dbReference type="InterPro" id="IPR001841">
    <property type="entry name" value="Znf_RING"/>
</dbReference>
<gene>
    <name evidence="14" type="ORF">SteCoe_12795</name>
</gene>
<evidence type="ECO:0000256" key="1">
    <source>
        <dbReference type="ARBA" id="ARBA00004141"/>
    </source>
</evidence>
<dbReference type="AlphaFoldDB" id="A0A1R2C9X8"/>
<keyword evidence="2" id="KW-0808">Transferase</keyword>
<evidence type="ECO:0000313" key="14">
    <source>
        <dbReference type="EMBL" id="OMJ85802.1"/>
    </source>
</evidence>
<feature type="transmembrane region" description="Helical" evidence="11">
    <location>
        <begin position="106"/>
        <end position="127"/>
    </location>
</feature>
<dbReference type="SMART" id="SM00744">
    <property type="entry name" value="RINGv"/>
    <property type="match status" value="1"/>
</dbReference>
<evidence type="ECO:0000256" key="3">
    <source>
        <dbReference type="ARBA" id="ARBA00022692"/>
    </source>
</evidence>
<dbReference type="InterPro" id="IPR011016">
    <property type="entry name" value="Znf_RING-CH"/>
</dbReference>
<keyword evidence="7" id="KW-0862">Zinc</keyword>
<dbReference type="GO" id="GO:0008270">
    <property type="term" value="F:zinc ion binding"/>
    <property type="evidence" value="ECO:0007669"/>
    <property type="project" value="UniProtKB-KW"/>
</dbReference>
<evidence type="ECO:0000313" key="15">
    <source>
        <dbReference type="Proteomes" id="UP000187209"/>
    </source>
</evidence>
<evidence type="ECO:0000256" key="11">
    <source>
        <dbReference type="SAM" id="Phobius"/>
    </source>
</evidence>
<evidence type="ECO:0000256" key="7">
    <source>
        <dbReference type="ARBA" id="ARBA00022833"/>
    </source>
</evidence>
<dbReference type="Proteomes" id="UP000187209">
    <property type="component" value="Unassembled WGS sequence"/>
</dbReference>